<dbReference type="AlphaFoldDB" id="U6KHC9"/>
<evidence type="ECO:0000256" key="1">
    <source>
        <dbReference type="SAM" id="MobiDB-lite"/>
    </source>
</evidence>
<protein>
    <submittedName>
        <fullName evidence="2">Uncharacterized protein</fullName>
    </submittedName>
</protein>
<feature type="region of interest" description="Disordered" evidence="1">
    <location>
        <begin position="156"/>
        <end position="191"/>
    </location>
</feature>
<proteinExistence type="predicted"/>
<dbReference type="GeneID" id="60404236"/>
<reference evidence="2" key="1">
    <citation type="submission" date="2013-10" db="EMBL/GenBank/DDBJ databases">
        <title>Genomic analysis of the causative agents of coccidiosis in chickens.</title>
        <authorList>
            <person name="Reid A.J."/>
            <person name="Blake D."/>
            <person name="Billington K."/>
            <person name="Browne H."/>
            <person name="Dunn M."/>
            <person name="Hung S."/>
            <person name="Kawahara F."/>
            <person name="Miranda-Saavedra D."/>
            <person name="Mourier T."/>
            <person name="Nagra H."/>
            <person name="Otto T.D."/>
            <person name="Rawlings N."/>
            <person name="Sanchez A."/>
            <person name="Sanders M."/>
            <person name="Subramaniam C."/>
            <person name="Tay Y."/>
            <person name="Dear P."/>
            <person name="Doerig C."/>
            <person name="Gruber A."/>
            <person name="Parkinson J."/>
            <person name="Shirley M."/>
            <person name="Wan K.L."/>
            <person name="Berriman M."/>
            <person name="Tomley F."/>
            <person name="Pain A."/>
        </authorList>
    </citation>
    <scope>NUCLEOTIDE SEQUENCE [LARGE SCALE GENOMIC DNA]</scope>
    <source>
        <strain evidence="2">Houghton</strain>
    </source>
</reference>
<dbReference type="Proteomes" id="UP000030744">
    <property type="component" value="Unassembled WGS sequence"/>
</dbReference>
<accession>U6KHC9</accession>
<dbReference type="EMBL" id="HG735633">
    <property type="protein sequence ID" value="CDJ36206.1"/>
    <property type="molecule type" value="Genomic_DNA"/>
</dbReference>
<reference evidence="2" key="2">
    <citation type="submission" date="2013-10" db="EMBL/GenBank/DDBJ databases">
        <authorList>
            <person name="Aslett M."/>
        </authorList>
    </citation>
    <scope>NUCLEOTIDE SEQUENCE [LARGE SCALE GENOMIC DNA]</scope>
    <source>
        <strain evidence="2">Houghton</strain>
    </source>
</reference>
<evidence type="ECO:0000313" key="3">
    <source>
        <dbReference type="Proteomes" id="UP000030744"/>
    </source>
</evidence>
<dbReference type="OrthoDB" id="348464at2759"/>
<sequence>MQIPLGTLELQYPVGHRDGSTLCRGSQDAGAKSAKKSLFEGAAQALGGDDHESIDALPRPSSDQSSTQRQTDSFLEYQFSGGPHGPDEASAASVTEKFETAPHGTESAADADLIDAFLTEGDGIDQWFLDFILDPTSTSSAGSGLEDVKSTKELAGEVEAKTGDQVTPSSSSSSEGQSPAAPGSTSADARPVAARALKVRVRPLLAVPSHDYSSAASSSIYQLLHFTPQHLTSTGPLDAPRPLHSQIPADEGALRHHPFYRLPRADCSHNLIPFSFSRATILTPQTRIPEVLTSIQTLLMKPHLGSDEVQSLMMLAEKLVKDVFCMGRFTKGFVRFWSLCESIMRRFIIADALWSICEVVGPSMRMQEWWGPVMDRLLVLPSAKVSFLQTQTDRFLIVRRLIAALHTYRAGRRPSASEVIALKREIFCSGNGPGSFRSPAYDMFRSIDGC</sequence>
<feature type="compositionally biased region" description="Low complexity" evidence="1">
    <location>
        <begin position="168"/>
        <end position="184"/>
    </location>
</feature>
<name>U6KHC9_9EIME</name>
<evidence type="ECO:0000313" key="2">
    <source>
        <dbReference type="EMBL" id="CDJ36206.1"/>
    </source>
</evidence>
<feature type="compositionally biased region" description="Low complexity" evidence="1">
    <location>
        <begin position="58"/>
        <end position="73"/>
    </location>
</feature>
<dbReference type="VEuPathDB" id="ToxoDB:EMH_0069860"/>
<keyword evidence="3" id="KW-1185">Reference proteome</keyword>
<feature type="region of interest" description="Disordered" evidence="1">
    <location>
        <begin position="33"/>
        <end position="94"/>
    </location>
</feature>
<organism evidence="2 3">
    <name type="scientific">Eimeria mitis</name>
    <dbReference type="NCBI Taxonomy" id="44415"/>
    <lineage>
        <taxon>Eukaryota</taxon>
        <taxon>Sar</taxon>
        <taxon>Alveolata</taxon>
        <taxon>Apicomplexa</taxon>
        <taxon>Conoidasida</taxon>
        <taxon>Coccidia</taxon>
        <taxon>Eucoccidiorida</taxon>
        <taxon>Eimeriorina</taxon>
        <taxon>Eimeriidae</taxon>
        <taxon>Eimeria</taxon>
    </lineage>
</organism>
<gene>
    <name evidence="2" type="ORF">EMH_0069860</name>
</gene>
<dbReference type="RefSeq" id="XP_037878495.1">
    <property type="nucleotide sequence ID" value="XM_038022641.1"/>
</dbReference>